<dbReference type="AlphaFoldDB" id="A0A6S7ELY6"/>
<feature type="binding site" evidence="3">
    <location>
        <position position="382"/>
    </location>
    <ligand>
        <name>CoA</name>
        <dbReference type="ChEBI" id="CHEBI:57287"/>
    </ligand>
</feature>
<sequence>MHTDRIRHPGLRAKITTAQQAALLVEDGMTVGMSGFTRAGDCKSVPAALAARAEREPLAITLITGASLGHDTDKMLAQANALARRMPFQVDTTLRRKINQGEVAFIDQHLSETAEQLRAGHIGPVDVAIIEAAAITETGAIVPTMSVGNSASFAQQAQRIIIELNLGVPAAIEGLHDIYVPTDRPRREPIGLVSVDQRIGQPCIEVDPDRIAAIVITHEPDSPSNALPPDAETSAIAAHINTFLRAEVAAGRLDSTLLPLQAGIGTIANAVLHGFESSEFEGLTMYSEVLQDSAIELLDQGKLAFASASSITVSRPVYEKILANIEHYRERIVLRPQEISNAPEIVRRLGIIAINTALEFDIYGNVNSTHVGGTHMMNGIGGSGDFARNAHLAIFVSKSMAKNGDISSVVPMVSHVDHTEHDVDVLVTECGLADLRGLAPRERARAIIQHCVHPSYRDALQDYFDRACERGGQTPHLLEEAFSWHQRFNQADSMRATPPAARKVA</sequence>
<reference evidence="6 7" key="1">
    <citation type="submission" date="2020-04" db="EMBL/GenBank/DDBJ databases">
        <authorList>
            <person name="De Canck E."/>
        </authorList>
    </citation>
    <scope>NUCLEOTIDE SEQUENCE [LARGE SCALE GENOMIC DNA]</scope>
    <source>
        <strain evidence="6 7">LMG 26788</strain>
    </source>
</reference>
<accession>A0A6S7ELY6</accession>
<dbReference type="EMBL" id="CADIKZ010000023">
    <property type="protein sequence ID" value="CAB3918294.1"/>
    <property type="molecule type" value="Genomic_DNA"/>
</dbReference>
<feature type="active site" description="5-glutamyl coenzyme A thioester intermediate" evidence="2">
    <location>
        <position position="288"/>
    </location>
</feature>
<dbReference type="Proteomes" id="UP000494203">
    <property type="component" value="Unassembled WGS sequence"/>
</dbReference>
<dbReference type="NCBIfam" id="TIGR03458">
    <property type="entry name" value="YgfH_subfam"/>
    <property type="match status" value="1"/>
</dbReference>
<dbReference type="PANTHER" id="PTHR43609:SF1">
    <property type="entry name" value="ACETYL-COA HYDROLASE"/>
    <property type="match status" value="1"/>
</dbReference>
<evidence type="ECO:0000259" key="5">
    <source>
        <dbReference type="Pfam" id="PF13336"/>
    </source>
</evidence>
<dbReference type="InterPro" id="IPR038460">
    <property type="entry name" value="AcetylCoA_hyd_C_sf"/>
</dbReference>
<dbReference type="InterPro" id="IPR017821">
    <property type="entry name" value="Succinate_CoA_transferase"/>
</dbReference>
<evidence type="ECO:0000313" key="7">
    <source>
        <dbReference type="Proteomes" id="UP000494203"/>
    </source>
</evidence>
<evidence type="ECO:0000259" key="4">
    <source>
        <dbReference type="Pfam" id="PF02550"/>
    </source>
</evidence>
<comment type="similarity">
    <text evidence="1">Belongs to the acetyl-CoA hydrolase/transferase family.</text>
</comment>
<feature type="domain" description="Acetyl-CoA hydrolase/transferase N-terminal" evidence="4">
    <location>
        <begin position="14"/>
        <end position="215"/>
    </location>
</feature>
<dbReference type="GO" id="GO:0006083">
    <property type="term" value="P:acetate metabolic process"/>
    <property type="evidence" value="ECO:0007669"/>
    <property type="project" value="InterPro"/>
</dbReference>
<evidence type="ECO:0000256" key="1">
    <source>
        <dbReference type="ARBA" id="ARBA00009632"/>
    </source>
</evidence>
<keyword evidence="7" id="KW-1185">Reference proteome</keyword>
<feature type="binding site" evidence="3">
    <location>
        <position position="378"/>
    </location>
    <ligand>
        <name>CoA</name>
        <dbReference type="ChEBI" id="CHEBI:57287"/>
    </ligand>
</feature>
<organism evidence="6 7">
    <name type="scientific">Achromobacter pulmonis</name>
    <dbReference type="NCBI Taxonomy" id="1389932"/>
    <lineage>
        <taxon>Bacteria</taxon>
        <taxon>Pseudomonadati</taxon>
        <taxon>Pseudomonadota</taxon>
        <taxon>Betaproteobacteria</taxon>
        <taxon>Burkholderiales</taxon>
        <taxon>Alcaligenaceae</taxon>
        <taxon>Achromobacter</taxon>
    </lineage>
</organism>
<dbReference type="Pfam" id="PF13336">
    <property type="entry name" value="AcetylCoA_hyd_C"/>
    <property type="match status" value="1"/>
</dbReference>
<protein>
    <submittedName>
        <fullName evidence="6">Succinyl-CoA:coenzyme A transferase</fullName>
        <ecNumber evidence="6">2.8.3.-</ecNumber>
    </submittedName>
</protein>
<dbReference type="Gene3D" id="3.30.750.70">
    <property type="entry name" value="4-hydroxybutyrate coenzyme like domains"/>
    <property type="match status" value="1"/>
</dbReference>
<dbReference type="InterPro" id="IPR037171">
    <property type="entry name" value="NagB/RpiA_transferase-like"/>
</dbReference>
<dbReference type="GO" id="GO:0006084">
    <property type="term" value="P:acetyl-CoA metabolic process"/>
    <property type="evidence" value="ECO:0007669"/>
    <property type="project" value="InterPro"/>
</dbReference>
<feature type="binding site" evidence="3">
    <location>
        <position position="402"/>
    </location>
    <ligand>
        <name>CoA</name>
        <dbReference type="ChEBI" id="CHEBI:57287"/>
    </ligand>
</feature>
<dbReference type="InterPro" id="IPR003702">
    <property type="entry name" value="ActCoA_hydro_N"/>
</dbReference>
<evidence type="ECO:0000313" key="6">
    <source>
        <dbReference type="EMBL" id="CAB3918294.1"/>
    </source>
</evidence>
<feature type="domain" description="Acetyl-CoA hydrolase/transferase C-terminal" evidence="5">
    <location>
        <begin position="322"/>
        <end position="463"/>
    </location>
</feature>
<dbReference type="Pfam" id="PF02550">
    <property type="entry name" value="AcetylCoA_hydro"/>
    <property type="match status" value="1"/>
</dbReference>
<dbReference type="SUPFAM" id="SSF100950">
    <property type="entry name" value="NagB/RpiA/CoA transferase-like"/>
    <property type="match status" value="2"/>
</dbReference>
<evidence type="ECO:0000256" key="3">
    <source>
        <dbReference type="PIRSR" id="PIRSR617821-2"/>
    </source>
</evidence>
<dbReference type="GO" id="GO:0008775">
    <property type="term" value="F:acetate CoA-transferase activity"/>
    <property type="evidence" value="ECO:0007669"/>
    <property type="project" value="InterPro"/>
</dbReference>
<dbReference type="FunFam" id="3.40.1080.20:FF:000001">
    <property type="entry name" value="Acetyl-CoA hydrolase Ach1"/>
    <property type="match status" value="1"/>
</dbReference>
<dbReference type="Gene3D" id="3.40.1080.20">
    <property type="entry name" value="Acetyl-CoA hydrolase/transferase C-terminal domain"/>
    <property type="match status" value="1"/>
</dbReference>
<dbReference type="GO" id="GO:0003986">
    <property type="term" value="F:acetyl-CoA hydrolase activity"/>
    <property type="evidence" value="ECO:0007669"/>
    <property type="project" value="TreeGrafter"/>
</dbReference>
<dbReference type="InterPro" id="IPR026888">
    <property type="entry name" value="AcetylCoA_hyd_C"/>
</dbReference>
<proteinExistence type="inferred from homology"/>
<dbReference type="EC" id="2.8.3.-" evidence="6"/>
<keyword evidence="6" id="KW-0808">Transferase</keyword>
<dbReference type="Gene3D" id="3.40.1080.10">
    <property type="entry name" value="Glutaconate Coenzyme A-transferase"/>
    <property type="match status" value="1"/>
</dbReference>
<evidence type="ECO:0000256" key="2">
    <source>
        <dbReference type="PIRSR" id="PIRSR617821-1"/>
    </source>
</evidence>
<gene>
    <name evidence="6" type="primary">cat1</name>
    <name evidence="6" type="ORF">LMG26788_05192</name>
</gene>
<dbReference type="RefSeq" id="WP_175134825.1">
    <property type="nucleotide sequence ID" value="NZ_CADIJV010000028.1"/>
</dbReference>
<dbReference type="PANTHER" id="PTHR43609">
    <property type="entry name" value="ACETYL-COA HYDROLASE"/>
    <property type="match status" value="1"/>
</dbReference>
<dbReference type="InterPro" id="IPR046433">
    <property type="entry name" value="ActCoA_hydro"/>
</dbReference>
<name>A0A6S7ELY6_9BURK</name>